<dbReference type="AlphaFoldDB" id="A0A4R2THE3"/>
<evidence type="ECO:0000256" key="1">
    <source>
        <dbReference type="ARBA" id="ARBA00007381"/>
    </source>
</evidence>
<protein>
    <recommendedName>
        <fullName evidence="2">Chaperone protein DnaK</fullName>
    </recommendedName>
    <alternativeName>
        <fullName evidence="3">Chaperone protein dnaK</fullName>
    </alternativeName>
    <alternativeName>
        <fullName evidence="7">HSP70</fullName>
    </alternativeName>
    <alternativeName>
        <fullName evidence="6">Heat shock 70 kDa protein</fullName>
    </alternativeName>
    <alternativeName>
        <fullName evidence="5">Heat shock protein 70</fullName>
    </alternativeName>
</protein>
<dbReference type="InterPro" id="IPR018181">
    <property type="entry name" value="Heat_shock_70_CS"/>
</dbReference>
<dbReference type="GO" id="GO:0051301">
    <property type="term" value="P:cell division"/>
    <property type="evidence" value="ECO:0007669"/>
    <property type="project" value="UniProtKB-KW"/>
</dbReference>
<dbReference type="Proteomes" id="UP000295504">
    <property type="component" value="Unassembled WGS sequence"/>
</dbReference>
<dbReference type="PANTHER" id="PTHR32432">
    <property type="entry name" value="CELL DIVISION PROTEIN FTSA-RELATED"/>
    <property type="match status" value="1"/>
</dbReference>
<evidence type="ECO:0000256" key="7">
    <source>
        <dbReference type="ARBA" id="ARBA00033103"/>
    </source>
</evidence>
<name>A0A4R2THE3_9FIRM</name>
<evidence type="ECO:0000256" key="6">
    <source>
        <dbReference type="ARBA" id="ARBA00030945"/>
    </source>
</evidence>
<keyword evidence="10" id="KW-0131">Cell cycle</keyword>
<dbReference type="PROSITE" id="PS01036">
    <property type="entry name" value="HSP70_3"/>
    <property type="match status" value="1"/>
</dbReference>
<dbReference type="InterPro" id="IPR003494">
    <property type="entry name" value="SHS2_FtsA"/>
</dbReference>
<evidence type="ECO:0000259" key="9">
    <source>
        <dbReference type="SMART" id="SM00842"/>
    </source>
</evidence>
<dbReference type="PANTHER" id="PTHR32432:SF3">
    <property type="entry name" value="ETHANOLAMINE UTILIZATION PROTEIN EUTJ"/>
    <property type="match status" value="1"/>
</dbReference>
<dbReference type="RefSeq" id="WP_132848567.1">
    <property type="nucleotide sequence ID" value="NZ_CP058648.1"/>
</dbReference>
<evidence type="ECO:0000256" key="4">
    <source>
        <dbReference type="ARBA" id="ARBA00023016"/>
    </source>
</evidence>
<evidence type="ECO:0000256" key="8">
    <source>
        <dbReference type="PROSITE-ProRule" id="PRU00182"/>
    </source>
</evidence>
<evidence type="ECO:0000313" key="11">
    <source>
        <dbReference type="Proteomes" id="UP000295504"/>
    </source>
</evidence>
<dbReference type="Pfam" id="PF14450">
    <property type="entry name" value="FtsA"/>
    <property type="match status" value="1"/>
</dbReference>
<organism evidence="10 11">
    <name type="scientific">Serpentinicella alkaliphila</name>
    <dbReference type="NCBI Taxonomy" id="1734049"/>
    <lineage>
        <taxon>Bacteria</taxon>
        <taxon>Bacillati</taxon>
        <taxon>Bacillota</taxon>
        <taxon>Clostridia</taxon>
        <taxon>Peptostreptococcales</taxon>
        <taxon>Natronincolaceae</taxon>
        <taxon>Serpentinicella</taxon>
    </lineage>
</organism>
<dbReference type="SUPFAM" id="SSF54285">
    <property type="entry name" value="MoaD/ThiS"/>
    <property type="match status" value="1"/>
</dbReference>
<dbReference type="SUPFAM" id="SSF53067">
    <property type="entry name" value="Actin-like ATPase domain"/>
    <property type="match status" value="2"/>
</dbReference>
<gene>
    <name evidence="10" type="ORF">EDD79_101846</name>
</gene>
<comment type="caution">
    <text evidence="10">The sequence shown here is derived from an EMBL/GenBank/DDBJ whole genome shotgun (WGS) entry which is preliminary data.</text>
</comment>
<keyword evidence="11" id="KW-1185">Reference proteome</keyword>
<dbReference type="PROSITE" id="PS50889">
    <property type="entry name" value="S4"/>
    <property type="match status" value="1"/>
</dbReference>
<accession>A0A4R2THE3</accession>
<sequence length="663" mass="74103">MENLNNGSMVFALDIGTRSIVGLLGTIEDNRIIVHYSAMEFHRDRVMYDGQIHDIDGVSKIVKTVKDNLENQSGFRLDEVAVAAAGRSLKTCHVTIEKNIDLNREIDRHLINTLEIEGLQKAQNSIKDTEVNDKDYLCVGYTIKNYFLNDALITNPLGHRGEILRADIIATFLPQIVVDGLHSVMSKVGLEISFITLEPIAAIEVAVPQNVRLLNIALVDIGAGTSDIAITKDGTIIGYAMTSTAGDEITEAIAKGYLMDFDSAEVLKCNLNKEKIQNLTDILGFTREVESNEILDTVEESIELVGKEIADSILKQNGKPPSAVFLIGGGSQIPRLPEIISGHLGILKERVAVRGIETIQNLIHDSSTLIGPEGITPVGILVKAIKNRMTDFITIKVNKNQIKLFQSKKLKVSDALIIAGFNPRDLIPKKGQAITVYINGQKEIFYGEYGEPAKIYVNEQVSSLDTVIKDRDNINIIPAQPGKPPSQRLENVIKKEDGFILNGQYIDFVYNITLNGKGINEKQVLSDGDKIEYNKIRNVEELCDSREIDLNVYNIYINGKIVDKNTEINKNDRVVVINKDQKLELTKDSNDYSEHIIINCNGDHVKIPCVKDEIYFVDIFNFIDFDRSKVQGKLILRHNGRYANYTDKLEDGDYIEVYWEKAQ</sequence>
<dbReference type="InterPro" id="IPR016155">
    <property type="entry name" value="Mopterin_synth/thiamin_S_b"/>
</dbReference>
<dbReference type="Gene3D" id="3.30.420.40">
    <property type="match status" value="2"/>
</dbReference>
<proteinExistence type="inferred from homology"/>
<evidence type="ECO:0000256" key="2">
    <source>
        <dbReference type="ARBA" id="ARBA00014415"/>
    </source>
</evidence>
<feature type="domain" description="SHS2" evidence="9">
    <location>
        <begin position="10"/>
        <end position="206"/>
    </location>
</feature>
<evidence type="ECO:0000313" key="10">
    <source>
        <dbReference type="EMBL" id="TCQ02166.1"/>
    </source>
</evidence>
<dbReference type="GO" id="GO:0003723">
    <property type="term" value="F:RNA binding"/>
    <property type="evidence" value="ECO:0007669"/>
    <property type="project" value="UniProtKB-KW"/>
</dbReference>
<evidence type="ECO:0000256" key="5">
    <source>
        <dbReference type="ARBA" id="ARBA00030019"/>
    </source>
</evidence>
<keyword evidence="10" id="KW-0132">Cell division</keyword>
<dbReference type="EMBL" id="SLYC01000018">
    <property type="protein sequence ID" value="TCQ02166.1"/>
    <property type="molecule type" value="Genomic_DNA"/>
</dbReference>
<keyword evidence="8" id="KW-0694">RNA-binding</keyword>
<dbReference type="SMART" id="SM00842">
    <property type="entry name" value="FtsA"/>
    <property type="match status" value="1"/>
</dbReference>
<dbReference type="InterPro" id="IPR043129">
    <property type="entry name" value="ATPase_NBD"/>
</dbReference>
<comment type="similarity">
    <text evidence="1">Belongs to the heat shock protein 70 family.</text>
</comment>
<keyword evidence="4" id="KW-0346">Stress response</keyword>
<reference evidence="10 11" key="1">
    <citation type="submission" date="2019-03" db="EMBL/GenBank/DDBJ databases">
        <title>Genomic Encyclopedia of Type Strains, Phase IV (KMG-IV): sequencing the most valuable type-strain genomes for metagenomic binning, comparative biology and taxonomic classification.</title>
        <authorList>
            <person name="Goeker M."/>
        </authorList>
    </citation>
    <scope>NUCLEOTIDE SEQUENCE [LARGE SCALE GENOMIC DNA]</scope>
    <source>
        <strain evidence="10 11">DSM 100013</strain>
    </source>
</reference>
<dbReference type="InterPro" id="IPR050696">
    <property type="entry name" value="FtsA/MreB"/>
</dbReference>
<dbReference type="CDD" id="cd24004">
    <property type="entry name" value="ASKHA_NBD_PilM-like"/>
    <property type="match status" value="1"/>
</dbReference>
<evidence type="ECO:0000256" key="3">
    <source>
        <dbReference type="ARBA" id="ARBA00017249"/>
    </source>
</evidence>
<dbReference type="OrthoDB" id="9768127at2"/>